<keyword evidence="3" id="KW-0547">Nucleotide-binding</keyword>
<dbReference type="InterPro" id="IPR017871">
    <property type="entry name" value="ABC_transporter-like_CS"/>
</dbReference>
<name>A0ABU6FH64_9ACTN</name>
<dbReference type="InterPro" id="IPR027417">
    <property type="entry name" value="P-loop_NTPase"/>
</dbReference>
<dbReference type="SMART" id="SM00382">
    <property type="entry name" value="AAA"/>
    <property type="match status" value="1"/>
</dbReference>
<feature type="transmembrane region" description="Helical" evidence="8">
    <location>
        <begin position="42"/>
        <end position="61"/>
    </location>
</feature>
<keyword evidence="6 8" id="KW-0472">Membrane</keyword>
<reference evidence="11 12" key="1">
    <citation type="submission" date="2022-10" db="EMBL/GenBank/DDBJ databases">
        <authorList>
            <person name="Xie J."/>
            <person name="Shen N."/>
        </authorList>
    </citation>
    <scope>NUCLEOTIDE SEQUENCE [LARGE SCALE GENOMIC DNA]</scope>
    <source>
        <strain evidence="11 12">YIM65594</strain>
    </source>
</reference>
<dbReference type="Proteomes" id="UP001354931">
    <property type="component" value="Unassembled WGS sequence"/>
</dbReference>
<dbReference type="InterPro" id="IPR011527">
    <property type="entry name" value="ABC1_TM_dom"/>
</dbReference>
<dbReference type="InterPro" id="IPR003439">
    <property type="entry name" value="ABC_transporter-like_ATP-bd"/>
</dbReference>
<protein>
    <submittedName>
        <fullName evidence="11">ABC transporter ATP-binding protein/permease</fullName>
    </submittedName>
</protein>
<comment type="subcellular location">
    <subcellularLocation>
        <location evidence="1">Cell membrane</location>
        <topology evidence="1">Multi-pass membrane protein</topology>
    </subcellularLocation>
</comment>
<dbReference type="PROSITE" id="PS50893">
    <property type="entry name" value="ABC_TRANSPORTER_2"/>
    <property type="match status" value="1"/>
</dbReference>
<feature type="transmembrane region" description="Helical" evidence="8">
    <location>
        <begin position="188"/>
        <end position="208"/>
    </location>
</feature>
<feature type="transmembrane region" description="Helical" evidence="8">
    <location>
        <begin position="67"/>
        <end position="87"/>
    </location>
</feature>
<dbReference type="SUPFAM" id="SSF52540">
    <property type="entry name" value="P-loop containing nucleoside triphosphate hydrolases"/>
    <property type="match status" value="1"/>
</dbReference>
<comment type="caution">
    <text evidence="11">The sequence shown here is derived from an EMBL/GenBank/DDBJ whole genome shotgun (WGS) entry which is preliminary data.</text>
</comment>
<evidence type="ECO:0000313" key="12">
    <source>
        <dbReference type="Proteomes" id="UP001354931"/>
    </source>
</evidence>
<dbReference type="PANTHER" id="PTHR43394:SF1">
    <property type="entry name" value="ATP-BINDING CASSETTE SUB-FAMILY B MEMBER 10, MITOCHONDRIAL"/>
    <property type="match status" value="1"/>
</dbReference>
<dbReference type="EMBL" id="JAOZYC010000190">
    <property type="protein sequence ID" value="MEB8343375.1"/>
    <property type="molecule type" value="Genomic_DNA"/>
</dbReference>
<dbReference type="Gene3D" id="1.20.1560.10">
    <property type="entry name" value="ABC transporter type 1, transmembrane domain"/>
    <property type="match status" value="1"/>
</dbReference>
<feature type="region of interest" description="Disordered" evidence="7">
    <location>
        <begin position="482"/>
        <end position="501"/>
    </location>
</feature>
<evidence type="ECO:0000256" key="3">
    <source>
        <dbReference type="ARBA" id="ARBA00022741"/>
    </source>
</evidence>
<evidence type="ECO:0000256" key="5">
    <source>
        <dbReference type="ARBA" id="ARBA00022989"/>
    </source>
</evidence>
<evidence type="ECO:0000256" key="2">
    <source>
        <dbReference type="ARBA" id="ARBA00022692"/>
    </source>
</evidence>
<keyword evidence="5 8" id="KW-1133">Transmembrane helix</keyword>
<dbReference type="InterPro" id="IPR039421">
    <property type="entry name" value="Type_1_exporter"/>
</dbReference>
<keyword evidence="12" id="KW-1185">Reference proteome</keyword>
<evidence type="ECO:0000313" key="11">
    <source>
        <dbReference type="EMBL" id="MEB8343375.1"/>
    </source>
</evidence>
<dbReference type="GO" id="GO:0005524">
    <property type="term" value="F:ATP binding"/>
    <property type="evidence" value="ECO:0007669"/>
    <property type="project" value="UniProtKB-KW"/>
</dbReference>
<evidence type="ECO:0000256" key="6">
    <source>
        <dbReference type="ARBA" id="ARBA00023136"/>
    </source>
</evidence>
<gene>
    <name evidence="11" type="ORF">OKJ99_38380</name>
</gene>
<dbReference type="PANTHER" id="PTHR43394">
    <property type="entry name" value="ATP-DEPENDENT PERMEASE MDL1, MITOCHONDRIAL"/>
    <property type="match status" value="1"/>
</dbReference>
<dbReference type="RefSeq" id="WP_326023042.1">
    <property type="nucleotide sequence ID" value="NZ_JAOZYC010000190.1"/>
</dbReference>
<evidence type="ECO:0000256" key="7">
    <source>
        <dbReference type="SAM" id="MobiDB-lite"/>
    </source>
</evidence>
<accession>A0ABU6FH64</accession>
<feature type="domain" description="ABC transporter" evidence="9">
    <location>
        <begin position="253"/>
        <end position="484"/>
    </location>
</feature>
<evidence type="ECO:0000256" key="8">
    <source>
        <dbReference type="SAM" id="Phobius"/>
    </source>
</evidence>
<feature type="domain" description="ABC transmembrane type-1" evidence="10">
    <location>
        <begin position="47"/>
        <end position="197"/>
    </location>
</feature>
<proteinExistence type="predicted"/>
<dbReference type="Pfam" id="PF00005">
    <property type="entry name" value="ABC_tran"/>
    <property type="match status" value="1"/>
</dbReference>
<dbReference type="PROSITE" id="PS50929">
    <property type="entry name" value="ABC_TM1F"/>
    <property type="match status" value="1"/>
</dbReference>
<sequence>EGAHRRLPHQGRAPGPRGLRARVPPAVARLVGGAGQAGPAPAIGAALLATLLTPAGAVLALGLIDPWLALALLAGAPALALLLRAFARASSDCVAAYLRAQGDIAARLTEAIGGARTIAAAHTADRETVRILEPLPELARQGHRMWRVQGRASAGAVALAPLLQIAVLATAGVFLLQHKLSVGELLAASRYVVLATGVGVLVGDIAGLTRARAAGRRLGEALDAPVVAYGRAELAAGPPAHSGSQLPSREGHLEFRGVTVRHAGRTVLDRVDLAVPAGATLAVVGASGAGKSVLAALAGRLADPDEGVVLLDGTPLPDLGRAALRRAIGYAFERPALLGDTLADTIALGPAPRARDDIVRAARAAHADGFVRRLPRGYDTPCVDAPLSGGEAQRLGLARAFAHGGRLLVLDDALSSLDVLTEREIATALLGHAPGTARLVVAHRATTAARVDAVAWLDGGRIRALGPHARLWAEPEYRAVFAAEEDGDDGDDGDGGGGEQA</sequence>
<dbReference type="InterPro" id="IPR036640">
    <property type="entry name" value="ABC1_TM_sf"/>
</dbReference>
<feature type="non-terminal residue" evidence="11">
    <location>
        <position position="1"/>
    </location>
</feature>
<evidence type="ECO:0000256" key="1">
    <source>
        <dbReference type="ARBA" id="ARBA00004651"/>
    </source>
</evidence>
<dbReference type="SUPFAM" id="SSF90123">
    <property type="entry name" value="ABC transporter transmembrane region"/>
    <property type="match status" value="1"/>
</dbReference>
<feature type="transmembrane region" description="Helical" evidence="8">
    <location>
        <begin position="154"/>
        <end position="176"/>
    </location>
</feature>
<organism evidence="11 12">
    <name type="scientific">Streptomyces endophyticus</name>
    <dbReference type="NCBI Taxonomy" id="714166"/>
    <lineage>
        <taxon>Bacteria</taxon>
        <taxon>Bacillati</taxon>
        <taxon>Actinomycetota</taxon>
        <taxon>Actinomycetes</taxon>
        <taxon>Kitasatosporales</taxon>
        <taxon>Streptomycetaceae</taxon>
        <taxon>Streptomyces</taxon>
    </lineage>
</organism>
<dbReference type="Pfam" id="PF00664">
    <property type="entry name" value="ABC_membrane"/>
    <property type="match status" value="1"/>
</dbReference>
<evidence type="ECO:0000259" key="10">
    <source>
        <dbReference type="PROSITE" id="PS50929"/>
    </source>
</evidence>
<dbReference type="InterPro" id="IPR003593">
    <property type="entry name" value="AAA+_ATPase"/>
</dbReference>
<keyword evidence="4 11" id="KW-0067">ATP-binding</keyword>
<dbReference type="PROSITE" id="PS00211">
    <property type="entry name" value="ABC_TRANSPORTER_1"/>
    <property type="match status" value="1"/>
</dbReference>
<keyword evidence="2 8" id="KW-0812">Transmembrane</keyword>
<evidence type="ECO:0000256" key="4">
    <source>
        <dbReference type="ARBA" id="ARBA00022840"/>
    </source>
</evidence>
<feature type="compositionally biased region" description="Acidic residues" evidence="7">
    <location>
        <begin position="483"/>
        <end position="494"/>
    </location>
</feature>
<evidence type="ECO:0000259" key="9">
    <source>
        <dbReference type="PROSITE" id="PS50893"/>
    </source>
</evidence>
<dbReference type="Gene3D" id="3.40.50.300">
    <property type="entry name" value="P-loop containing nucleotide triphosphate hydrolases"/>
    <property type="match status" value="1"/>
</dbReference>